<dbReference type="SMART" id="SM00739">
    <property type="entry name" value="KOW"/>
    <property type="match status" value="1"/>
</dbReference>
<dbReference type="FunCoup" id="H2YKH4">
    <property type="interactions" value="146"/>
</dbReference>
<dbReference type="InterPro" id="IPR003256">
    <property type="entry name" value="Ribosomal_uL24"/>
</dbReference>
<dbReference type="AlphaFoldDB" id="H2YKH4"/>
<dbReference type="HOGENOM" id="CLU_1137683_0_0_1"/>
<feature type="domain" description="KOW" evidence="6">
    <location>
        <begin position="89"/>
        <end position="116"/>
    </location>
</feature>
<dbReference type="SUPFAM" id="SSF50104">
    <property type="entry name" value="Translation proteins SH3-like domain"/>
    <property type="match status" value="1"/>
</dbReference>
<dbReference type="GO" id="GO:0006412">
    <property type="term" value="P:translation"/>
    <property type="evidence" value="ECO:0007669"/>
    <property type="project" value="InterPro"/>
</dbReference>
<dbReference type="Ensembl" id="ENSCSAVT00000005901.1">
    <property type="protein sequence ID" value="ENSCSAVP00000005826.1"/>
    <property type="gene ID" value="ENSCSAVG00000003474.1"/>
</dbReference>
<dbReference type="PANTHER" id="PTHR12903">
    <property type="entry name" value="MITOCHONDRIAL RIBOSOMAL PROTEIN L24"/>
    <property type="match status" value="1"/>
</dbReference>
<protein>
    <recommendedName>
        <fullName evidence="4">Large ribosomal subunit protein uL24m</fullName>
    </recommendedName>
    <alternativeName>
        <fullName evidence="5">39S ribosomal protein L24, mitochondrial</fullName>
    </alternativeName>
</protein>
<reference evidence="7" key="2">
    <citation type="submission" date="2025-08" db="UniProtKB">
        <authorList>
            <consortium name="Ensembl"/>
        </authorList>
    </citation>
    <scope>IDENTIFICATION</scope>
</reference>
<evidence type="ECO:0000256" key="5">
    <source>
        <dbReference type="ARBA" id="ARBA00035357"/>
    </source>
</evidence>
<dbReference type="InterPro" id="IPR057264">
    <property type="entry name" value="Ribosomal_uL24_C"/>
</dbReference>
<evidence type="ECO:0000313" key="7">
    <source>
        <dbReference type="Ensembl" id="ENSCSAVP00000005826.1"/>
    </source>
</evidence>
<keyword evidence="3" id="KW-0687">Ribonucleoprotein</keyword>
<dbReference type="InterPro" id="IPR008991">
    <property type="entry name" value="Translation_prot_SH3-like_sf"/>
</dbReference>
<dbReference type="GO" id="GO:0005840">
    <property type="term" value="C:ribosome"/>
    <property type="evidence" value="ECO:0007669"/>
    <property type="project" value="UniProtKB-KW"/>
</dbReference>
<proteinExistence type="inferred from homology"/>
<dbReference type="GO" id="GO:1990904">
    <property type="term" value="C:ribonucleoprotein complex"/>
    <property type="evidence" value="ECO:0007669"/>
    <property type="project" value="UniProtKB-KW"/>
</dbReference>
<accession>H2YKH4</accession>
<dbReference type="InterPro" id="IPR014722">
    <property type="entry name" value="Rib_uL2_dom2"/>
</dbReference>
<name>H2YKH4_CIOSA</name>
<dbReference type="eggNOG" id="KOG1708">
    <property type="taxonomic scope" value="Eukaryota"/>
</dbReference>
<evidence type="ECO:0000256" key="1">
    <source>
        <dbReference type="ARBA" id="ARBA00010618"/>
    </source>
</evidence>
<dbReference type="Gene3D" id="2.30.30.30">
    <property type="match status" value="1"/>
</dbReference>
<evidence type="ECO:0000313" key="8">
    <source>
        <dbReference type="Proteomes" id="UP000007875"/>
    </source>
</evidence>
<dbReference type="InParanoid" id="H2YKH4"/>
<dbReference type="Pfam" id="PF17136">
    <property type="entry name" value="ribosomal_L24"/>
    <property type="match status" value="1"/>
</dbReference>
<dbReference type="OMA" id="PPYWYKW"/>
<organism evidence="7 8">
    <name type="scientific">Ciona savignyi</name>
    <name type="common">Pacific transparent sea squirt</name>
    <dbReference type="NCBI Taxonomy" id="51511"/>
    <lineage>
        <taxon>Eukaryota</taxon>
        <taxon>Metazoa</taxon>
        <taxon>Chordata</taxon>
        <taxon>Tunicata</taxon>
        <taxon>Ascidiacea</taxon>
        <taxon>Phlebobranchia</taxon>
        <taxon>Cionidae</taxon>
        <taxon>Ciona</taxon>
    </lineage>
</organism>
<dbReference type="GO" id="GO:0003723">
    <property type="term" value="F:RNA binding"/>
    <property type="evidence" value="ECO:0007669"/>
    <property type="project" value="InterPro"/>
</dbReference>
<dbReference type="InterPro" id="IPR005824">
    <property type="entry name" value="KOW"/>
</dbReference>
<dbReference type="NCBIfam" id="TIGR01079">
    <property type="entry name" value="rplX_bact"/>
    <property type="match status" value="1"/>
</dbReference>
<dbReference type="InterPro" id="IPR041988">
    <property type="entry name" value="Ribosomal_uL24_KOW"/>
</dbReference>
<dbReference type="CDD" id="cd06089">
    <property type="entry name" value="KOW_RPL26"/>
    <property type="match status" value="1"/>
</dbReference>
<reference evidence="7" key="3">
    <citation type="submission" date="2025-09" db="UniProtKB">
        <authorList>
            <consortium name="Ensembl"/>
        </authorList>
    </citation>
    <scope>IDENTIFICATION</scope>
</reference>
<dbReference type="Proteomes" id="UP000007875">
    <property type="component" value="Unassembled WGS sequence"/>
</dbReference>
<dbReference type="STRING" id="51511.ENSCSAVP00000005826"/>
<keyword evidence="8" id="KW-1185">Reference proteome</keyword>
<sequence length="244" mass="29026">MRLSVRLLIARGRYRLPTDKNESERLIKYGERKWRDYQSDTIEPPYWYKWTTESPYSPTEQHKIRTAEHVDWYRFNFQSLKIVPPDEWLFKVGDKVEILVGKDIGKQGEVIQVVPQGNIIVVGGLNCEQVKGQDDMWMRKEKPLQHHEVSLLDPKDSKPVEIEFRVNESGQRVRVSKRSGYLVHWPPELLWDGTPKNEYTCQSKDTTYEAACENTYKPTLDSWQDELKKLFNISDPERRKTYWY</sequence>
<keyword evidence="2" id="KW-0689">Ribosomal protein</keyword>
<evidence type="ECO:0000256" key="3">
    <source>
        <dbReference type="ARBA" id="ARBA00023274"/>
    </source>
</evidence>
<evidence type="ECO:0000259" key="6">
    <source>
        <dbReference type="SMART" id="SM00739"/>
    </source>
</evidence>
<evidence type="ECO:0000256" key="2">
    <source>
        <dbReference type="ARBA" id="ARBA00022980"/>
    </source>
</evidence>
<dbReference type="GO" id="GO:0003735">
    <property type="term" value="F:structural constituent of ribosome"/>
    <property type="evidence" value="ECO:0007669"/>
    <property type="project" value="InterPro"/>
</dbReference>
<reference evidence="8" key="1">
    <citation type="submission" date="2003-08" db="EMBL/GenBank/DDBJ databases">
        <authorList>
            <person name="Birren B."/>
            <person name="Nusbaum C."/>
            <person name="Abebe A."/>
            <person name="Abouelleil A."/>
            <person name="Adekoya E."/>
            <person name="Ait-zahra M."/>
            <person name="Allen N."/>
            <person name="Allen T."/>
            <person name="An P."/>
            <person name="Anderson M."/>
            <person name="Anderson S."/>
            <person name="Arachchi H."/>
            <person name="Armbruster J."/>
            <person name="Bachantsang P."/>
            <person name="Baldwin J."/>
            <person name="Barry A."/>
            <person name="Bayul T."/>
            <person name="Blitshsteyn B."/>
            <person name="Bloom T."/>
            <person name="Blye J."/>
            <person name="Boguslavskiy L."/>
            <person name="Borowsky M."/>
            <person name="Boukhgalter B."/>
            <person name="Brunache A."/>
            <person name="Butler J."/>
            <person name="Calixte N."/>
            <person name="Calvo S."/>
            <person name="Camarata J."/>
            <person name="Campo K."/>
            <person name="Chang J."/>
            <person name="Cheshatsang Y."/>
            <person name="Citroen M."/>
            <person name="Collymore A."/>
            <person name="Considine T."/>
            <person name="Cook A."/>
            <person name="Cooke P."/>
            <person name="Corum B."/>
            <person name="Cuomo C."/>
            <person name="David R."/>
            <person name="Dawoe T."/>
            <person name="Degray S."/>
            <person name="Dodge S."/>
            <person name="Dooley K."/>
            <person name="Dorje P."/>
            <person name="Dorjee K."/>
            <person name="Dorris L."/>
            <person name="Duffey N."/>
            <person name="Dupes A."/>
            <person name="Elkins T."/>
            <person name="Engels R."/>
            <person name="Erickson J."/>
            <person name="Farina A."/>
            <person name="Faro S."/>
            <person name="Ferreira P."/>
            <person name="Fischer H."/>
            <person name="Fitzgerald M."/>
            <person name="Foley K."/>
            <person name="Gage D."/>
            <person name="Galagan J."/>
            <person name="Gearin G."/>
            <person name="Gnerre S."/>
            <person name="Gnirke A."/>
            <person name="Goyette A."/>
            <person name="Graham J."/>
            <person name="Grandbois E."/>
            <person name="Gyaltsen K."/>
            <person name="Hafez N."/>
            <person name="Hagopian D."/>
            <person name="Hagos B."/>
            <person name="Hall J."/>
            <person name="Hatcher B."/>
            <person name="Heller A."/>
            <person name="Higgins H."/>
            <person name="Honan T."/>
            <person name="Horn A."/>
            <person name="Houde N."/>
            <person name="Hughes L."/>
            <person name="Hulme W."/>
            <person name="Husby E."/>
            <person name="Iliev I."/>
            <person name="Jaffe D."/>
            <person name="Jones C."/>
            <person name="Kamal M."/>
            <person name="Kamat A."/>
            <person name="Kamvysselis M."/>
            <person name="Karlsson E."/>
            <person name="Kells C."/>
            <person name="Kieu A."/>
            <person name="Kisner P."/>
            <person name="Kodira C."/>
            <person name="Kulbokas E."/>
            <person name="Labutti K."/>
            <person name="Lama D."/>
            <person name="Landers T."/>
            <person name="Leger J."/>
            <person name="Levine S."/>
            <person name="Lewis D."/>
            <person name="Lewis T."/>
            <person name="Lindblad-toh K."/>
            <person name="Liu X."/>
            <person name="Lokyitsang T."/>
            <person name="Lokyitsang Y."/>
            <person name="Lucien O."/>
            <person name="Lui A."/>
            <person name="Ma L.J."/>
            <person name="Mabbitt R."/>
            <person name="Macdonald J."/>
            <person name="Maclean C."/>
            <person name="Major J."/>
            <person name="Manning J."/>
            <person name="Marabella R."/>
            <person name="Maru K."/>
            <person name="Matthews C."/>
            <person name="Mauceli E."/>
            <person name="Mccarthy M."/>
            <person name="Mcdonough S."/>
            <person name="Mcghee T."/>
            <person name="Meldrim J."/>
            <person name="Meneus L."/>
            <person name="Mesirov J."/>
            <person name="Mihalev A."/>
            <person name="Mihova T."/>
            <person name="Mikkelsen T."/>
            <person name="Mlenga V."/>
            <person name="Moru K."/>
            <person name="Mozes J."/>
            <person name="Mulrain L."/>
            <person name="Munson G."/>
            <person name="Naylor J."/>
            <person name="Newes C."/>
            <person name="Nguyen C."/>
            <person name="Nguyen N."/>
            <person name="Nguyen T."/>
            <person name="Nicol R."/>
            <person name="Nielsen C."/>
            <person name="Nizzari M."/>
            <person name="Norbu C."/>
            <person name="Norbu N."/>
            <person name="O'donnell P."/>
            <person name="Okoawo O."/>
            <person name="O'leary S."/>
            <person name="Omotosho B."/>
            <person name="O'neill K."/>
            <person name="Osman S."/>
            <person name="Parker S."/>
            <person name="Perrin D."/>
            <person name="Phunkhang P."/>
            <person name="Piqani B."/>
            <person name="Purcell S."/>
            <person name="Rachupka T."/>
            <person name="Ramasamy U."/>
            <person name="Rameau R."/>
            <person name="Ray V."/>
            <person name="Raymond C."/>
            <person name="Retta R."/>
            <person name="Richardson S."/>
            <person name="Rise C."/>
            <person name="Rodriguez J."/>
            <person name="Rogers J."/>
            <person name="Rogov P."/>
            <person name="Rutman M."/>
            <person name="Schupbach R."/>
            <person name="Seaman C."/>
            <person name="Settipalli S."/>
            <person name="Sharpe T."/>
            <person name="Sheridan J."/>
            <person name="Sherpa N."/>
            <person name="Shi J."/>
            <person name="Smirnov S."/>
            <person name="Smith C."/>
            <person name="Sougnez C."/>
            <person name="Spencer B."/>
            <person name="Stalker J."/>
            <person name="Stange-thomann N."/>
            <person name="Stavropoulos S."/>
            <person name="Stetson K."/>
            <person name="Stone C."/>
            <person name="Stone S."/>
            <person name="Stubbs M."/>
            <person name="Talamas J."/>
            <person name="Tchuinga P."/>
            <person name="Tenzing P."/>
            <person name="Tesfaye S."/>
            <person name="Theodore J."/>
            <person name="Thoulutsang Y."/>
            <person name="Topham K."/>
            <person name="Towey S."/>
            <person name="Tsamla T."/>
            <person name="Tsomo N."/>
            <person name="Vallee D."/>
            <person name="Vassiliev H."/>
            <person name="Venkataraman V."/>
            <person name="Vinson J."/>
            <person name="Vo A."/>
            <person name="Wade C."/>
            <person name="Wang S."/>
            <person name="Wangchuk T."/>
            <person name="Wangdi T."/>
            <person name="Whittaker C."/>
            <person name="Wilkinson J."/>
            <person name="Wu Y."/>
            <person name="Wyman D."/>
            <person name="Yadav S."/>
            <person name="Yang S."/>
            <person name="Yang X."/>
            <person name="Yeager S."/>
            <person name="Yee E."/>
            <person name="Young G."/>
            <person name="Zainoun J."/>
            <person name="Zembeck L."/>
            <person name="Zimmer A."/>
            <person name="Zody M."/>
            <person name="Lander E."/>
        </authorList>
    </citation>
    <scope>NUCLEOTIDE SEQUENCE [LARGE SCALE GENOMIC DNA]</scope>
</reference>
<evidence type="ECO:0000256" key="4">
    <source>
        <dbReference type="ARBA" id="ARBA00035283"/>
    </source>
</evidence>
<comment type="similarity">
    <text evidence="1">Belongs to the universal ribosomal protein uL24 family.</text>
</comment>
<dbReference type="GeneTree" id="ENSGT00390000014542"/>